<reference evidence="1" key="1">
    <citation type="journal article" date="2023" name="G3 (Bethesda)">
        <title>A reference genome for the long-term kleptoplast-retaining sea slug Elysia crispata morphotype clarki.</title>
        <authorList>
            <person name="Eastman K.E."/>
            <person name="Pendleton A.L."/>
            <person name="Shaikh M.A."/>
            <person name="Suttiyut T."/>
            <person name="Ogas R."/>
            <person name="Tomko P."/>
            <person name="Gavelis G."/>
            <person name="Widhalm J.R."/>
            <person name="Wisecaver J.H."/>
        </authorList>
    </citation>
    <scope>NUCLEOTIDE SEQUENCE</scope>
    <source>
        <strain evidence="1">ECLA1</strain>
    </source>
</reference>
<dbReference type="Proteomes" id="UP001283361">
    <property type="component" value="Unassembled WGS sequence"/>
</dbReference>
<evidence type="ECO:0008006" key="3">
    <source>
        <dbReference type="Google" id="ProtNLM"/>
    </source>
</evidence>
<proteinExistence type="predicted"/>
<gene>
    <name evidence="1" type="ORF">RRG08_025156</name>
</gene>
<sequence>MRKIAKVNERTLKASYYVAEIVAKSKKSHTVTDQLILPACEAIVNEMLGPEAAREIAKVPLSDYTMSRRIGEMSADIGSVVLDKIRISNKFALQLNESTDISGHAKLMTIVRFVVADAIRENFLFCKVLPEKKKQERKFFGSHKKIWKKED</sequence>
<accession>A0AAE1CW56</accession>
<organism evidence="1 2">
    <name type="scientific">Elysia crispata</name>
    <name type="common">lettuce slug</name>
    <dbReference type="NCBI Taxonomy" id="231223"/>
    <lineage>
        <taxon>Eukaryota</taxon>
        <taxon>Metazoa</taxon>
        <taxon>Spiralia</taxon>
        <taxon>Lophotrochozoa</taxon>
        <taxon>Mollusca</taxon>
        <taxon>Gastropoda</taxon>
        <taxon>Heterobranchia</taxon>
        <taxon>Euthyneura</taxon>
        <taxon>Panpulmonata</taxon>
        <taxon>Sacoglossa</taxon>
        <taxon>Placobranchoidea</taxon>
        <taxon>Plakobranchidae</taxon>
        <taxon>Elysia</taxon>
    </lineage>
</organism>
<dbReference type="PANTHER" id="PTHR45913:SF19">
    <property type="entry name" value="LOW QUALITY PROTEIN: ZINC FINGER BED DOMAIN-CONTAINING PROTEIN 5-LIKE"/>
    <property type="match status" value="1"/>
</dbReference>
<protein>
    <recommendedName>
        <fullName evidence="3">DUF4371 domain-containing protein</fullName>
    </recommendedName>
</protein>
<evidence type="ECO:0000313" key="2">
    <source>
        <dbReference type="Proteomes" id="UP001283361"/>
    </source>
</evidence>
<keyword evidence="2" id="KW-1185">Reference proteome</keyword>
<dbReference type="EMBL" id="JAWDGP010006556">
    <property type="protein sequence ID" value="KAK3739067.1"/>
    <property type="molecule type" value="Genomic_DNA"/>
</dbReference>
<evidence type="ECO:0000313" key="1">
    <source>
        <dbReference type="EMBL" id="KAK3739067.1"/>
    </source>
</evidence>
<comment type="caution">
    <text evidence="1">The sequence shown here is derived from an EMBL/GenBank/DDBJ whole genome shotgun (WGS) entry which is preliminary data.</text>
</comment>
<name>A0AAE1CW56_9GAST</name>
<dbReference type="AlphaFoldDB" id="A0AAE1CW56"/>
<dbReference type="PANTHER" id="PTHR45913">
    <property type="entry name" value="EPM2A-INTERACTING PROTEIN 1"/>
    <property type="match status" value="1"/>
</dbReference>